<name>A0A1G4ARJ0_9PEZI</name>
<dbReference type="RefSeq" id="XP_022468898.1">
    <property type="nucleotide sequence ID" value="XM_022624571.1"/>
</dbReference>
<proteinExistence type="predicted"/>
<protein>
    <submittedName>
        <fullName evidence="1">Uncharacterized protein</fullName>
    </submittedName>
</protein>
<comment type="caution">
    <text evidence="1">The sequence shown here is derived from an EMBL/GenBank/DDBJ whole genome shotgun (WGS) entry which is preliminary data.</text>
</comment>
<keyword evidence="2" id="KW-1185">Reference proteome</keyword>
<organism evidence="1 2">
    <name type="scientific">Colletotrichum orchidophilum</name>
    <dbReference type="NCBI Taxonomy" id="1209926"/>
    <lineage>
        <taxon>Eukaryota</taxon>
        <taxon>Fungi</taxon>
        <taxon>Dikarya</taxon>
        <taxon>Ascomycota</taxon>
        <taxon>Pezizomycotina</taxon>
        <taxon>Sordariomycetes</taxon>
        <taxon>Hypocreomycetidae</taxon>
        <taxon>Glomerellales</taxon>
        <taxon>Glomerellaceae</taxon>
        <taxon>Colletotrichum</taxon>
    </lineage>
</organism>
<accession>A0A1G4ARJ0</accession>
<gene>
    <name evidence="1" type="ORF">CORC01_12953</name>
</gene>
<dbReference type="OrthoDB" id="5329745at2759"/>
<evidence type="ECO:0000313" key="1">
    <source>
        <dbReference type="EMBL" id="OHE91726.1"/>
    </source>
</evidence>
<dbReference type="EMBL" id="MJBS01000172">
    <property type="protein sequence ID" value="OHE91726.1"/>
    <property type="molecule type" value="Genomic_DNA"/>
</dbReference>
<dbReference type="AlphaFoldDB" id="A0A1G4ARJ0"/>
<dbReference type="GeneID" id="34566081"/>
<sequence>MNVDNVHQQPPPPYRPFETVAVVAKASSRLAGGESRALPKLPEGRWNLACNIGVTRPQLQLRSDGKLSWMHVPEDAKIKGSSSTAGMLLSDPHRQVRLMRLAQDLVVYEQANVNKEPGLRRPSMAREGQSGPLTVEIGSSGILTITGAAVYQVDGDGDDIVMVTSHQYRDGRDNASGVAVQDFSLWDRKGGTFRWTHSCEKPGRIWGFTETFILMKVGNVHLQRRNDGKTYGTFLWPSIKNFIEFTPHHDHGPVISTNGLLLRKPCSKAIFVWQVRDKRVHFRIWESAADIQGHLALRGSLDQLELVLVGQQARWTQYEVTEPIYKWSPLRRFMMETF</sequence>
<reference evidence="1 2" key="1">
    <citation type="submission" date="2016-09" db="EMBL/GenBank/DDBJ databases">
        <authorList>
            <person name="Capua I."/>
            <person name="De Benedictis P."/>
            <person name="Joannis T."/>
            <person name="Lombin L.H."/>
            <person name="Cattoli G."/>
        </authorList>
    </citation>
    <scope>NUCLEOTIDE SEQUENCE [LARGE SCALE GENOMIC DNA]</scope>
    <source>
        <strain evidence="1 2">IMI 309357</strain>
    </source>
</reference>
<dbReference type="Proteomes" id="UP000176998">
    <property type="component" value="Unassembled WGS sequence"/>
</dbReference>
<evidence type="ECO:0000313" key="2">
    <source>
        <dbReference type="Proteomes" id="UP000176998"/>
    </source>
</evidence>